<reference evidence="2" key="1">
    <citation type="journal article" date="2019" name="Int. J. Syst. Evol. Microbiol.">
        <title>The Global Catalogue of Microorganisms (GCM) 10K type strain sequencing project: providing services to taxonomists for standard genome sequencing and annotation.</title>
        <authorList>
            <consortium name="The Broad Institute Genomics Platform"/>
            <consortium name="The Broad Institute Genome Sequencing Center for Infectious Disease"/>
            <person name="Wu L."/>
            <person name="Ma J."/>
        </authorList>
    </citation>
    <scope>NUCLEOTIDE SEQUENCE [LARGE SCALE GENOMIC DNA]</scope>
    <source>
        <strain evidence="2">CGMCC 4.7144</strain>
    </source>
</reference>
<dbReference type="RefSeq" id="WP_377510021.1">
    <property type="nucleotide sequence ID" value="NZ_JBHSQS010000006.1"/>
</dbReference>
<dbReference type="InterPro" id="IPR026337">
    <property type="entry name" value="AKG_HExxH"/>
</dbReference>
<evidence type="ECO:0000313" key="2">
    <source>
        <dbReference type="Proteomes" id="UP001596226"/>
    </source>
</evidence>
<proteinExistence type="predicted"/>
<sequence length="621" mass="66775">MSSDPVPLGPTYLDPEHFHALASGAGDERTIAALWRAERSWRLIVLRALLDGCATRPDAAGPLAPVADAWQLLVQAHGVDPAVTEDVLAQPQVGIWAAHTLRRLHDDPDPSVPLWLDVGYLHALAAASAVRTGLSFELDIPARQGTAVLPTVGAASTPADVPVVRVRARAGQADLLTTARTVHCVADDPDWHEPLIVEVGVDGIDLRVELHDRDVYRDLRGPAPSQPLSAAEIARWRACLEQAWELLVRQQPDAAQAIAGILRTVSPLPRRARFRQLSASGAEAFGGTLLSEPDDPAQLAVTLVHESQHHKLGALSHLLTLAEAGGNLRYYAPWRDDPRPLAGVLQGAYAFVGITRFWRSYRHHAPPGERAAADFEFALWRRQTLGVLRVLAASGRLTGHGQRFVDTLHTEFKACQEDAVPATALRAADAVAVDHRAMWRGHNVRLDPADREALAAAWERGVPAVQAVSGLTVLAAPPEGLLDARAVLRRYLLLDPDAFGRLRAEPAEVAAEIAGSTGADLALVAGDLERARAGYLDELRQHPSSVHAWVGLGLTQLDRRADPATRALLGRPELVLAVVDGLRSRGHSTAIGDPIELATWVGHRIPEAALDAIDPAGWLAA</sequence>
<name>A0ABW1H6G1_9ACTN</name>
<evidence type="ECO:0000313" key="1">
    <source>
        <dbReference type="EMBL" id="MFC5924069.1"/>
    </source>
</evidence>
<comment type="caution">
    <text evidence="1">The sequence shown here is derived from an EMBL/GenBank/DDBJ whole genome shotgun (WGS) entry which is preliminary data.</text>
</comment>
<gene>
    <name evidence="1" type="ORF">ACFQGL_12025</name>
</gene>
<dbReference type="EMBL" id="JBHSQS010000006">
    <property type="protein sequence ID" value="MFC5924069.1"/>
    <property type="molecule type" value="Genomic_DNA"/>
</dbReference>
<organism evidence="1 2">
    <name type="scientific">Micromonospora vulcania</name>
    <dbReference type="NCBI Taxonomy" id="1441873"/>
    <lineage>
        <taxon>Bacteria</taxon>
        <taxon>Bacillati</taxon>
        <taxon>Actinomycetota</taxon>
        <taxon>Actinomycetes</taxon>
        <taxon>Micromonosporales</taxon>
        <taxon>Micromonosporaceae</taxon>
        <taxon>Micromonospora</taxon>
    </lineage>
</organism>
<dbReference type="NCBIfam" id="TIGR04267">
    <property type="entry name" value="mod_HExxH"/>
    <property type="match status" value="1"/>
</dbReference>
<accession>A0ABW1H6G1</accession>
<dbReference type="Proteomes" id="UP001596226">
    <property type="component" value="Unassembled WGS sequence"/>
</dbReference>
<keyword evidence="2" id="KW-1185">Reference proteome</keyword>
<protein>
    <submittedName>
        <fullName evidence="1">HEXXH motif domain-containing protein</fullName>
    </submittedName>
</protein>